<dbReference type="InterPro" id="IPR003742">
    <property type="entry name" value="RlmH-like"/>
</dbReference>
<gene>
    <name evidence="5" type="primary">rlmH</name>
    <name evidence="6" type="ORF">COT93_01345</name>
</gene>
<name>A0A2H0V992_9BACT</name>
<feature type="binding site" evidence="5">
    <location>
        <position position="79"/>
    </location>
    <ligand>
        <name>S-adenosyl-L-methionine</name>
        <dbReference type="ChEBI" id="CHEBI:59789"/>
    </ligand>
</feature>
<dbReference type="Pfam" id="PF02590">
    <property type="entry name" value="SPOUT_MTase"/>
    <property type="match status" value="1"/>
</dbReference>
<evidence type="ECO:0000256" key="4">
    <source>
        <dbReference type="ARBA" id="ARBA00038303"/>
    </source>
</evidence>
<comment type="function">
    <text evidence="5">Specifically methylates the pseudouridine at position 1915 (m3Psi1915) in 23S rRNA.</text>
</comment>
<feature type="binding site" evidence="5">
    <location>
        <begin position="124"/>
        <end position="129"/>
    </location>
    <ligand>
        <name>S-adenosyl-L-methionine</name>
        <dbReference type="ChEBI" id="CHEBI:59789"/>
    </ligand>
</feature>
<comment type="subcellular location">
    <subcellularLocation>
        <location evidence="5">Cytoplasm</location>
    </subcellularLocation>
</comment>
<comment type="caution">
    <text evidence="6">The sequence shown here is derived from an EMBL/GenBank/DDBJ whole genome shotgun (WGS) entry which is preliminary data.</text>
</comment>
<evidence type="ECO:0000313" key="6">
    <source>
        <dbReference type="EMBL" id="PIR95658.1"/>
    </source>
</evidence>
<dbReference type="Gene3D" id="3.40.1280.10">
    <property type="match status" value="1"/>
</dbReference>
<keyword evidence="3 5" id="KW-0949">S-adenosyl-L-methionine</keyword>
<dbReference type="EC" id="2.1.1.177" evidence="5"/>
<proteinExistence type="inferred from homology"/>
<organism evidence="6 7">
    <name type="scientific">Candidatus Falkowbacteria bacterium CG10_big_fil_rev_8_21_14_0_10_37_18</name>
    <dbReference type="NCBI Taxonomy" id="1974562"/>
    <lineage>
        <taxon>Bacteria</taxon>
        <taxon>Candidatus Falkowiibacteriota</taxon>
    </lineage>
</organism>
<dbReference type="Proteomes" id="UP000229972">
    <property type="component" value="Unassembled WGS sequence"/>
</dbReference>
<dbReference type="GO" id="GO:0005737">
    <property type="term" value="C:cytoplasm"/>
    <property type="evidence" value="ECO:0007669"/>
    <property type="project" value="UniProtKB-SubCell"/>
</dbReference>
<dbReference type="CDD" id="cd18081">
    <property type="entry name" value="RlmH-like"/>
    <property type="match status" value="1"/>
</dbReference>
<dbReference type="PANTHER" id="PTHR33603">
    <property type="entry name" value="METHYLTRANSFERASE"/>
    <property type="match status" value="1"/>
</dbReference>
<protein>
    <recommendedName>
        <fullName evidence="5">Ribosomal RNA large subunit methyltransferase H</fullName>
        <ecNumber evidence="5">2.1.1.177</ecNumber>
    </recommendedName>
    <alternativeName>
        <fullName evidence="5">23S rRNA (pseudouridine1915-N3)-methyltransferase</fullName>
    </alternativeName>
    <alternativeName>
        <fullName evidence="5">23S rRNA m3Psi1915 methyltransferase</fullName>
    </alternativeName>
    <alternativeName>
        <fullName evidence="5">rRNA (pseudouridine-N3-)-methyltransferase RlmH</fullName>
    </alternativeName>
</protein>
<evidence type="ECO:0000256" key="2">
    <source>
        <dbReference type="ARBA" id="ARBA00022679"/>
    </source>
</evidence>
<dbReference type="InterPro" id="IPR029026">
    <property type="entry name" value="tRNA_m1G_MTases_N"/>
</dbReference>
<comment type="catalytic activity">
    <reaction evidence="5">
        <text>pseudouridine(1915) in 23S rRNA + S-adenosyl-L-methionine = N(3)-methylpseudouridine(1915) in 23S rRNA + S-adenosyl-L-homocysteine + H(+)</text>
        <dbReference type="Rhea" id="RHEA:42752"/>
        <dbReference type="Rhea" id="RHEA-COMP:10221"/>
        <dbReference type="Rhea" id="RHEA-COMP:10222"/>
        <dbReference type="ChEBI" id="CHEBI:15378"/>
        <dbReference type="ChEBI" id="CHEBI:57856"/>
        <dbReference type="ChEBI" id="CHEBI:59789"/>
        <dbReference type="ChEBI" id="CHEBI:65314"/>
        <dbReference type="ChEBI" id="CHEBI:74486"/>
        <dbReference type="EC" id="2.1.1.177"/>
    </reaction>
</comment>
<keyword evidence="1 5" id="KW-0489">Methyltransferase</keyword>
<dbReference type="PIRSF" id="PIRSF004505">
    <property type="entry name" value="MT_bac"/>
    <property type="match status" value="1"/>
</dbReference>
<feature type="binding site" evidence="5">
    <location>
        <position position="106"/>
    </location>
    <ligand>
        <name>S-adenosyl-L-methionine</name>
        <dbReference type="ChEBI" id="CHEBI:59789"/>
    </ligand>
</feature>
<dbReference type="AlphaFoldDB" id="A0A2H0V992"/>
<dbReference type="EMBL" id="PFAL01000013">
    <property type="protein sequence ID" value="PIR95658.1"/>
    <property type="molecule type" value="Genomic_DNA"/>
</dbReference>
<evidence type="ECO:0000313" key="7">
    <source>
        <dbReference type="Proteomes" id="UP000229972"/>
    </source>
</evidence>
<comment type="similarity">
    <text evidence="4 5">Belongs to the RNA methyltransferase RlmH family.</text>
</comment>
<comment type="subunit">
    <text evidence="5">Homodimer.</text>
</comment>
<dbReference type="HAMAP" id="MF_00658">
    <property type="entry name" value="23SrRNA_methyltr_H"/>
    <property type="match status" value="1"/>
</dbReference>
<dbReference type="SUPFAM" id="SSF75217">
    <property type="entry name" value="alpha/beta knot"/>
    <property type="match status" value="1"/>
</dbReference>
<dbReference type="PANTHER" id="PTHR33603:SF1">
    <property type="entry name" value="RIBOSOMAL RNA LARGE SUBUNIT METHYLTRANSFERASE H"/>
    <property type="match status" value="1"/>
</dbReference>
<keyword evidence="5" id="KW-0698">rRNA processing</keyword>
<dbReference type="InterPro" id="IPR029028">
    <property type="entry name" value="Alpha/beta_knot_MTases"/>
</dbReference>
<evidence type="ECO:0000256" key="3">
    <source>
        <dbReference type="ARBA" id="ARBA00022691"/>
    </source>
</evidence>
<dbReference type="GO" id="GO:0070038">
    <property type="term" value="F:rRNA (pseudouridine-N3-)-methyltransferase activity"/>
    <property type="evidence" value="ECO:0007669"/>
    <property type="project" value="UniProtKB-UniRule"/>
</dbReference>
<keyword evidence="2 5" id="KW-0808">Transferase</keyword>
<accession>A0A2H0V992</accession>
<sequence length="156" mass="18128">MLDITLLIIGKVKEKYWQEALAEYSKRLSPYVRLRIKELAATPFSENNKIQSKELEAKRIVEYLESSSVKKNSAQVYLLAERGKMFNSPDFALWLEKTQPLVLVLGGTLGFSDELYRRYPQISLSPLTFPHELARVVVLEQIYRATTILNNKNYHY</sequence>
<evidence type="ECO:0000256" key="5">
    <source>
        <dbReference type="HAMAP-Rule" id="MF_00658"/>
    </source>
</evidence>
<keyword evidence="5" id="KW-0963">Cytoplasm</keyword>
<reference evidence="7" key="1">
    <citation type="submission" date="2017-09" db="EMBL/GenBank/DDBJ databases">
        <title>Depth-based differentiation of microbial function through sediment-hosted aquifers and enrichment of novel symbionts in the deep terrestrial subsurface.</title>
        <authorList>
            <person name="Probst A.J."/>
            <person name="Ladd B."/>
            <person name="Jarett J.K."/>
            <person name="Geller-Mcgrath D.E."/>
            <person name="Sieber C.M.K."/>
            <person name="Emerson J.B."/>
            <person name="Anantharaman K."/>
            <person name="Thomas B.C."/>
            <person name="Malmstrom R."/>
            <person name="Stieglmeier M."/>
            <person name="Klingl A."/>
            <person name="Woyke T."/>
            <person name="Ryan C.M."/>
            <person name="Banfield J.F."/>
        </authorList>
    </citation>
    <scope>NUCLEOTIDE SEQUENCE [LARGE SCALE GENOMIC DNA]</scope>
</reference>
<evidence type="ECO:0000256" key="1">
    <source>
        <dbReference type="ARBA" id="ARBA00022603"/>
    </source>
</evidence>